<name>A0ABR3W3R5_9PEZI</name>
<sequence length="419" mass="45976">MEVRNSDGMTVWVPNEAFEFLQKIWKPEYQWAPVPVDKSLARAPEQIAFIQTPAPGPESLTAPPSVPQEPNVPEEKPKLTKKPSVLQAFRAFAGRRKASTSSSEAQKPEPETFEKTTATSQTVPQIAKEAVVDSTPSPSPPVPQTAKAPALEPKTPTIQPVPQTPRVVPGTPRTPRTPLPPIETSLLERRSRNSRESPRSAELETAITAISSPGDTESLQTPSTATELESPRTPRDSLKLRNNYVTLPLPATGRGSGPSKPALQLSNLEYLGNDNYQPPQGPWPSVDNWRGYQQDNQWHGYQQGNDFHPGGWEAVDSRRALPMPGDLPVPPGPWKLEDGRGNYKPKAGTRAAAWKTMDGSRRNLDTNDNFVTRKQSDTAWHGSKKGFALRMDMHLNVEVQMKGTVSGDITLSAEALFAL</sequence>
<proteinExistence type="predicted"/>
<evidence type="ECO:0000313" key="2">
    <source>
        <dbReference type="EMBL" id="KAL1852483.1"/>
    </source>
</evidence>
<protein>
    <submittedName>
        <fullName evidence="2">Uncharacterized protein</fullName>
    </submittedName>
</protein>
<feature type="compositionally biased region" description="Polar residues" evidence="1">
    <location>
        <begin position="115"/>
        <end position="124"/>
    </location>
</feature>
<comment type="caution">
    <text evidence="2">The sequence shown here is derived from an EMBL/GenBank/DDBJ whole genome shotgun (WGS) entry which is preliminary data.</text>
</comment>
<feature type="region of interest" description="Disordered" evidence="1">
    <location>
        <begin position="51"/>
        <end position="236"/>
    </location>
</feature>
<feature type="compositionally biased region" description="Basic and acidic residues" evidence="1">
    <location>
        <begin position="186"/>
        <end position="202"/>
    </location>
</feature>
<gene>
    <name evidence="2" type="ORF">Daus18300_012164</name>
</gene>
<dbReference type="Proteomes" id="UP001583177">
    <property type="component" value="Unassembled WGS sequence"/>
</dbReference>
<feature type="compositionally biased region" description="Polar residues" evidence="1">
    <location>
        <begin position="208"/>
        <end position="227"/>
    </location>
</feature>
<evidence type="ECO:0000313" key="3">
    <source>
        <dbReference type="Proteomes" id="UP001583177"/>
    </source>
</evidence>
<feature type="compositionally biased region" description="Low complexity" evidence="1">
    <location>
        <begin position="153"/>
        <end position="174"/>
    </location>
</feature>
<evidence type="ECO:0000256" key="1">
    <source>
        <dbReference type="SAM" id="MobiDB-lite"/>
    </source>
</evidence>
<accession>A0ABR3W3R5</accession>
<organism evidence="2 3">
    <name type="scientific">Diaporthe australafricana</name>
    <dbReference type="NCBI Taxonomy" id="127596"/>
    <lineage>
        <taxon>Eukaryota</taxon>
        <taxon>Fungi</taxon>
        <taxon>Dikarya</taxon>
        <taxon>Ascomycota</taxon>
        <taxon>Pezizomycotina</taxon>
        <taxon>Sordariomycetes</taxon>
        <taxon>Sordariomycetidae</taxon>
        <taxon>Diaporthales</taxon>
        <taxon>Diaporthaceae</taxon>
        <taxon>Diaporthe</taxon>
    </lineage>
</organism>
<keyword evidence="3" id="KW-1185">Reference proteome</keyword>
<reference evidence="2 3" key="1">
    <citation type="journal article" date="2024" name="IMA Fungus">
        <title>IMA Genome - F19 : A genome assembly and annotation guide to empower mycologists, including annotated draft genome sequences of Ceratocystis pirilliformis, Diaporthe australafricana, Fusarium ophioides, Paecilomyces lecythidis, and Sporothrix stenoceras.</title>
        <authorList>
            <person name="Aylward J."/>
            <person name="Wilson A.M."/>
            <person name="Visagie C.M."/>
            <person name="Spraker J."/>
            <person name="Barnes I."/>
            <person name="Buitendag C."/>
            <person name="Ceriani C."/>
            <person name="Del Mar Angel L."/>
            <person name="du Plessis D."/>
            <person name="Fuchs T."/>
            <person name="Gasser K."/>
            <person name="Kramer D."/>
            <person name="Li W."/>
            <person name="Munsamy K."/>
            <person name="Piso A."/>
            <person name="Price J.L."/>
            <person name="Sonnekus B."/>
            <person name="Thomas C."/>
            <person name="van der Nest A."/>
            <person name="van Dijk A."/>
            <person name="van Heerden A."/>
            <person name="van Vuuren N."/>
            <person name="Yilmaz N."/>
            <person name="Duong T.A."/>
            <person name="van der Merwe N.A."/>
            <person name="Wingfield M.J."/>
            <person name="Wingfield B.D."/>
        </authorList>
    </citation>
    <scope>NUCLEOTIDE SEQUENCE [LARGE SCALE GENOMIC DNA]</scope>
    <source>
        <strain evidence="2 3">CMW 18300</strain>
    </source>
</reference>
<dbReference type="EMBL" id="JAWRVE010000159">
    <property type="protein sequence ID" value="KAL1852483.1"/>
    <property type="molecule type" value="Genomic_DNA"/>
</dbReference>